<name>A0ABQ2VPD9_9ACTN</name>
<comment type="caution">
    <text evidence="1">The sequence shown here is derived from an EMBL/GenBank/DDBJ whole genome shotgun (WGS) entry which is preliminary data.</text>
</comment>
<sequence length="111" mass="11848">MLIDLDAYPLNDMFVEWDLPPQGVPDADGALNGACCIFRLMPDLADDQSHGRSLERAVVRSAGEPACHISTSLPEASSPLACSGNFHELALLTVSRGSLPVNTKQDTLVTL</sequence>
<accession>A0ABQ2VPD9</accession>
<organism evidence="1 2">
    <name type="scientific">Streptomyces albospinus</name>
    <dbReference type="NCBI Taxonomy" id="285515"/>
    <lineage>
        <taxon>Bacteria</taxon>
        <taxon>Bacillati</taxon>
        <taxon>Actinomycetota</taxon>
        <taxon>Actinomycetes</taxon>
        <taxon>Kitasatosporales</taxon>
        <taxon>Streptomycetaceae</taxon>
        <taxon>Streptomyces</taxon>
    </lineage>
</organism>
<gene>
    <name evidence="1" type="ORF">GCM10010211_85360</name>
</gene>
<protein>
    <submittedName>
        <fullName evidence="1">Uncharacterized protein</fullName>
    </submittedName>
</protein>
<dbReference type="EMBL" id="BMRP01000108">
    <property type="protein sequence ID" value="GGV05346.1"/>
    <property type="molecule type" value="Genomic_DNA"/>
</dbReference>
<keyword evidence="2" id="KW-1185">Reference proteome</keyword>
<reference evidence="2" key="1">
    <citation type="journal article" date="2019" name="Int. J. Syst. Evol. Microbiol.">
        <title>The Global Catalogue of Microorganisms (GCM) 10K type strain sequencing project: providing services to taxonomists for standard genome sequencing and annotation.</title>
        <authorList>
            <consortium name="The Broad Institute Genomics Platform"/>
            <consortium name="The Broad Institute Genome Sequencing Center for Infectious Disease"/>
            <person name="Wu L."/>
            <person name="Ma J."/>
        </authorList>
    </citation>
    <scope>NUCLEOTIDE SEQUENCE [LARGE SCALE GENOMIC DNA]</scope>
    <source>
        <strain evidence="2">JCM 3399</strain>
    </source>
</reference>
<proteinExistence type="predicted"/>
<dbReference type="Proteomes" id="UP000654471">
    <property type="component" value="Unassembled WGS sequence"/>
</dbReference>
<evidence type="ECO:0000313" key="1">
    <source>
        <dbReference type="EMBL" id="GGV05346.1"/>
    </source>
</evidence>
<evidence type="ECO:0000313" key="2">
    <source>
        <dbReference type="Proteomes" id="UP000654471"/>
    </source>
</evidence>